<dbReference type="PIRSF" id="PIRSF006305">
    <property type="entry name" value="Maf"/>
    <property type="match status" value="1"/>
</dbReference>
<feature type="site" description="Important for substrate specificity" evidence="5">
    <location>
        <position position="70"/>
    </location>
</feature>
<gene>
    <name evidence="6" type="ORF">DFR24_2321</name>
</gene>
<organism evidence="6 7">
    <name type="scientific">Panacagrimonas perspica</name>
    <dbReference type="NCBI Taxonomy" id="381431"/>
    <lineage>
        <taxon>Bacteria</taxon>
        <taxon>Pseudomonadati</taxon>
        <taxon>Pseudomonadota</taxon>
        <taxon>Gammaproteobacteria</taxon>
        <taxon>Nevskiales</taxon>
        <taxon>Nevskiaceae</taxon>
        <taxon>Panacagrimonas</taxon>
    </lineage>
</organism>
<dbReference type="Proteomes" id="UP000295341">
    <property type="component" value="Unassembled WGS sequence"/>
</dbReference>
<reference evidence="6 7" key="1">
    <citation type="submission" date="2019-03" db="EMBL/GenBank/DDBJ databases">
        <title>Genomic Encyclopedia of Type Strains, Phase IV (KMG-IV): sequencing the most valuable type-strain genomes for metagenomic binning, comparative biology and taxonomic classification.</title>
        <authorList>
            <person name="Goeker M."/>
        </authorList>
    </citation>
    <scope>NUCLEOTIDE SEQUENCE [LARGE SCALE GENOMIC DNA]</scope>
    <source>
        <strain evidence="6 7">DSM 26377</strain>
    </source>
</reference>
<dbReference type="OrthoDB" id="9813694at2"/>
<evidence type="ECO:0000256" key="2">
    <source>
        <dbReference type="ARBA" id="ARBA00022490"/>
    </source>
</evidence>
<dbReference type="InterPro" id="IPR029001">
    <property type="entry name" value="ITPase-like_fam"/>
</dbReference>
<protein>
    <recommendedName>
        <fullName evidence="5">7-methyl-GTP pyrophosphatase</fullName>
        <shortName evidence="5">m(7)GTP pyrophosphatase</shortName>
        <ecNumber evidence="5">3.6.1.-</ecNumber>
    </recommendedName>
</protein>
<dbReference type="GO" id="GO:0047429">
    <property type="term" value="F:nucleoside triphosphate diphosphatase activity"/>
    <property type="evidence" value="ECO:0007669"/>
    <property type="project" value="InterPro"/>
</dbReference>
<comment type="similarity">
    <text evidence="5">Belongs to the Maf family. YceF subfamily.</text>
</comment>
<dbReference type="EMBL" id="SOBT01000008">
    <property type="protein sequence ID" value="TDU32911.1"/>
    <property type="molecule type" value="Genomic_DNA"/>
</dbReference>
<evidence type="ECO:0000313" key="7">
    <source>
        <dbReference type="Proteomes" id="UP000295341"/>
    </source>
</evidence>
<comment type="cofactor">
    <cofactor evidence="5">
        <name>a divalent metal cation</name>
        <dbReference type="ChEBI" id="CHEBI:60240"/>
    </cofactor>
</comment>
<dbReference type="CDD" id="cd00555">
    <property type="entry name" value="Maf"/>
    <property type="match status" value="1"/>
</dbReference>
<dbReference type="RefSeq" id="WP_133881385.1">
    <property type="nucleotide sequence ID" value="NZ_MWIN01000013.1"/>
</dbReference>
<keyword evidence="4 5" id="KW-0546">Nucleotide metabolism</keyword>
<dbReference type="PANTHER" id="PTHR43213:SF10">
    <property type="entry name" value="7-METHYL-GTP PYROPHOSPHATASE"/>
    <property type="match status" value="1"/>
</dbReference>
<accession>A0A4S3K4J8</accession>
<evidence type="ECO:0000256" key="4">
    <source>
        <dbReference type="ARBA" id="ARBA00023080"/>
    </source>
</evidence>
<comment type="subcellular location">
    <subcellularLocation>
        <location evidence="1 5">Cytoplasm</location>
    </subcellularLocation>
</comment>
<keyword evidence="7" id="KW-1185">Reference proteome</keyword>
<dbReference type="GO" id="GO:0009117">
    <property type="term" value="P:nucleotide metabolic process"/>
    <property type="evidence" value="ECO:0007669"/>
    <property type="project" value="UniProtKB-KW"/>
</dbReference>
<feature type="site" description="Important for substrate specificity" evidence="5">
    <location>
        <position position="154"/>
    </location>
</feature>
<dbReference type="NCBIfam" id="TIGR00172">
    <property type="entry name" value="maf"/>
    <property type="match status" value="1"/>
</dbReference>
<evidence type="ECO:0000256" key="3">
    <source>
        <dbReference type="ARBA" id="ARBA00022801"/>
    </source>
</evidence>
<keyword evidence="3 5" id="KW-0378">Hydrolase</keyword>
<keyword evidence="2 5" id="KW-0963">Cytoplasm</keyword>
<evidence type="ECO:0000313" key="6">
    <source>
        <dbReference type="EMBL" id="TDU32911.1"/>
    </source>
</evidence>
<dbReference type="Gene3D" id="3.90.950.10">
    <property type="match status" value="1"/>
</dbReference>
<dbReference type="HAMAP" id="MF_00528">
    <property type="entry name" value="Maf"/>
    <property type="match status" value="1"/>
</dbReference>
<evidence type="ECO:0000256" key="5">
    <source>
        <dbReference type="HAMAP-Rule" id="MF_00528"/>
    </source>
</evidence>
<dbReference type="PANTHER" id="PTHR43213">
    <property type="entry name" value="BIFUNCTIONAL DTTP/UTP PYROPHOSPHATASE/METHYLTRANSFERASE PROTEIN-RELATED"/>
    <property type="match status" value="1"/>
</dbReference>
<dbReference type="GO" id="GO:0005737">
    <property type="term" value="C:cytoplasm"/>
    <property type="evidence" value="ECO:0007669"/>
    <property type="project" value="UniProtKB-SubCell"/>
</dbReference>
<comment type="catalytic activity">
    <reaction evidence="5">
        <text>N(7)-methyl-GTP + H2O = N(7)-methyl-GMP + diphosphate + H(+)</text>
        <dbReference type="Rhea" id="RHEA:58744"/>
        <dbReference type="ChEBI" id="CHEBI:15377"/>
        <dbReference type="ChEBI" id="CHEBI:15378"/>
        <dbReference type="ChEBI" id="CHEBI:33019"/>
        <dbReference type="ChEBI" id="CHEBI:58285"/>
        <dbReference type="ChEBI" id="CHEBI:87133"/>
    </reaction>
</comment>
<dbReference type="SUPFAM" id="SSF52972">
    <property type="entry name" value="ITPase-like"/>
    <property type="match status" value="1"/>
</dbReference>
<dbReference type="AlphaFoldDB" id="A0A4S3K4J8"/>
<evidence type="ECO:0000256" key="1">
    <source>
        <dbReference type="ARBA" id="ARBA00004496"/>
    </source>
</evidence>
<dbReference type="InterPro" id="IPR003697">
    <property type="entry name" value="Maf-like"/>
</dbReference>
<feature type="active site" description="Proton acceptor" evidence="5">
    <location>
        <position position="69"/>
    </location>
</feature>
<proteinExistence type="inferred from homology"/>
<comment type="caution">
    <text evidence="6">The sequence shown here is derived from an EMBL/GenBank/DDBJ whole genome shotgun (WGS) entry which is preliminary data.</text>
</comment>
<feature type="site" description="Important for substrate specificity" evidence="5">
    <location>
        <position position="12"/>
    </location>
</feature>
<comment type="caution">
    <text evidence="5">Lacks conserved residue(s) required for the propagation of feature annotation.</text>
</comment>
<comment type="function">
    <text evidence="5">Nucleoside triphosphate pyrophosphatase that hydrolyzes 7-methyl-GTP (m(7)GTP). May have a dual role in cell division arrest and in preventing the incorporation of modified nucleotides into cellular nucleic acids.</text>
</comment>
<sequence>MTPLILASTSRFRAELLVRLRQPFGQAAPDVDETPKPGETAEKLAARLARAKAQSVFAKRPDACVIGSDQSATCMNRLIGKPGSREAACEQLAFMAGRTVSFATGVALVHPDLPRPLAGLDITLVKLRRLKAAEIERYVGAEPALDCAGGFMAEGLGISLFEEIQSRDPTGLIGLPLILTARLLRKAGYTLP</sequence>
<dbReference type="EC" id="3.6.1.-" evidence="5"/>
<name>A0A4S3K4J8_9GAMM</name>
<dbReference type="Pfam" id="PF02545">
    <property type="entry name" value="Maf"/>
    <property type="match status" value="1"/>
</dbReference>